<dbReference type="Pfam" id="PF06160">
    <property type="entry name" value="EzrA"/>
    <property type="match status" value="1"/>
</dbReference>
<accession>A0A1I2RYM1</accession>
<evidence type="ECO:0000256" key="7">
    <source>
        <dbReference type="ARBA" id="ARBA00023306"/>
    </source>
</evidence>
<keyword evidence="11" id="KW-1185">Reference proteome</keyword>
<dbReference type="Proteomes" id="UP000198752">
    <property type="component" value="Unassembled WGS sequence"/>
</dbReference>
<keyword evidence="1 8" id="KW-0132">Cell division</keyword>
<evidence type="ECO:0000256" key="2">
    <source>
        <dbReference type="ARBA" id="ARBA00022692"/>
    </source>
</evidence>
<feature type="transmembrane region" description="Helical" evidence="9">
    <location>
        <begin position="6"/>
        <end position="23"/>
    </location>
</feature>
<reference evidence="11" key="1">
    <citation type="submission" date="2016-10" db="EMBL/GenBank/DDBJ databases">
        <authorList>
            <person name="Varghese N."/>
            <person name="Submissions S."/>
        </authorList>
    </citation>
    <scope>NUCLEOTIDE SEQUENCE [LARGE SCALE GENOMIC DNA]</scope>
    <source>
        <strain evidence="11">ATCC 700379</strain>
    </source>
</reference>
<sequence length="563" mass="65406">MLYYVLVGLILIVVFIVAYGGWMRKRTFADIDRAEARRADLMNRPVAMELSKIKQLNMAGDTETKFDKWHKDWDTIVSQSLPGIEETLFNAEELTEKYRFHKAELLIKEVTKKMNLIETHIEEILGELNVVVESETKNRADVTPIKETVHQIKKDIITKRSQFGHTLPSLEQSMKAVEEQLKKYETETENGNYLDARQILINVRTSADQLLNQISRVPDLYRDLLKTIPDQMKELRQGEREMTDQGYPLDHLQINDQLQEVEKHRQLLATAVNTLELDEADQGLKSVHEQLDWLYTQLEKEVVSRSRLQEVAPTIEVNMERIGGKIKDLNDETDIVRDSYHITDDDLKRQRDLSKSFQKLENTLNETRNEDHKEAFSLIFDKLEVLKAELTDMETVTDEFSEKIKALRKDEMSARTKIQDLKRQLFETKQLILKSNLPGVPGSFTSALQKAGEQLNSVNQKLDEKPLNMVTVQTLLAQASEDINDVFNQAEKLVETANFAEEMIQYGNRYRTDYPDIDQALRTAEQHFRNYDYQAAVETAVRAVEKKEPKVLKRTELFEEREV</sequence>
<organism evidence="10 11">
    <name type="scientific">Sporolactobacillus nakayamae</name>
    <dbReference type="NCBI Taxonomy" id="269670"/>
    <lineage>
        <taxon>Bacteria</taxon>
        <taxon>Bacillati</taxon>
        <taxon>Bacillota</taxon>
        <taxon>Bacilli</taxon>
        <taxon>Bacillales</taxon>
        <taxon>Sporolactobacillaceae</taxon>
        <taxon>Sporolactobacillus</taxon>
    </lineage>
</organism>
<evidence type="ECO:0000256" key="6">
    <source>
        <dbReference type="ARBA" id="ARBA00023210"/>
    </source>
</evidence>
<dbReference type="AlphaFoldDB" id="A0A1I2RYM1"/>
<dbReference type="GO" id="GO:0005940">
    <property type="term" value="C:septin ring"/>
    <property type="evidence" value="ECO:0007669"/>
    <property type="project" value="InterPro"/>
</dbReference>
<evidence type="ECO:0000313" key="11">
    <source>
        <dbReference type="Proteomes" id="UP000198752"/>
    </source>
</evidence>
<evidence type="ECO:0000256" key="9">
    <source>
        <dbReference type="SAM" id="Phobius"/>
    </source>
</evidence>
<gene>
    <name evidence="8" type="primary">ezrA</name>
    <name evidence="10" type="ORF">SAMN02982927_01676</name>
</gene>
<feature type="topological domain" description="Extracellular" evidence="8">
    <location>
        <begin position="1"/>
        <end position="4"/>
    </location>
</feature>
<keyword evidence="3 8" id="KW-1133">Transmembrane helix</keyword>
<dbReference type="NCBIfam" id="NF003413">
    <property type="entry name" value="PRK04778.1-7"/>
    <property type="match status" value="1"/>
</dbReference>
<evidence type="ECO:0000256" key="5">
    <source>
        <dbReference type="ARBA" id="ARBA00023136"/>
    </source>
</evidence>
<dbReference type="InterPro" id="IPR010379">
    <property type="entry name" value="EzrA"/>
</dbReference>
<keyword evidence="2 8" id="KW-0812">Transmembrane</keyword>
<evidence type="ECO:0000256" key="4">
    <source>
        <dbReference type="ARBA" id="ARBA00023054"/>
    </source>
</evidence>
<keyword evidence="5 8" id="KW-0472">Membrane</keyword>
<keyword evidence="6 8" id="KW-0717">Septation</keyword>
<keyword evidence="8" id="KW-1003">Cell membrane</keyword>
<dbReference type="GO" id="GO:0000917">
    <property type="term" value="P:division septum assembly"/>
    <property type="evidence" value="ECO:0007669"/>
    <property type="project" value="UniProtKB-KW"/>
</dbReference>
<name>A0A1I2RYM1_9BACL</name>
<comment type="subcellular location">
    <subcellularLocation>
        <location evidence="8">Cell membrane</location>
        <topology evidence="8">Single-pass membrane protein</topology>
    </subcellularLocation>
    <text evidence="8">Colocalized with FtsZ to the nascent septal site.</text>
</comment>
<evidence type="ECO:0000256" key="1">
    <source>
        <dbReference type="ARBA" id="ARBA00022618"/>
    </source>
</evidence>
<keyword evidence="7 8" id="KW-0131">Cell cycle</keyword>
<evidence type="ECO:0000256" key="8">
    <source>
        <dbReference type="HAMAP-Rule" id="MF_00728"/>
    </source>
</evidence>
<protein>
    <recommendedName>
        <fullName evidence="8">Septation ring formation regulator EzrA</fullName>
    </recommendedName>
</protein>
<dbReference type="EMBL" id="FOOY01000010">
    <property type="protein sequence ID" value="SFG42846.1"/>
    <property type="molecule type" value="Genomic_DNA"/>
</dbReference>
<comment type="similarity">
    <text evidence="8">Belongs to the EzrA family.</text>
</comment>
<keyword evidence="4 8" id="KW-0175">Coiled coil</keyword>
<feature type="topological domain" description="Cytoplasmic" evidence="8">
    <location>
        <begin position="24"/>
        <end position="563"/>
    </location>
</feature>
<evidence type="ECO:0000313" key="10">
    <source>
        <dbReference type="EMBL" id="SFG42846.1"/>
    </source>
</evidence>
<evidence type="ECO:0000256" key="3">
    <source>
        <dbReference type="ARBA" id="ARBA00022989"/>
    </source>
</evidence>
<dbReference type="GO" id="GO:0005886">
    <property type="term" value="C:plasma membrane"/>
    <property type="evidence" value="ECO:0007669"/>
    <property type="project" value="UniProtKB-SubCell"/>
</dbReference>
<proteinExistence type="inferred from homology"/>
<dbReference type="GO" id="GO:0000921">
    <property type="term" value="P:septin ring assembly"/>
    <property type="evidence" value="ECO:0007669"/>
    <property type="project" value="InterPro"/>
</dbReference>
<dbReference type="HAMAP" id="MF_00728">
    <property type="entry name" value="EzrA"/>
    <property type="match status" value="1"/>
</dbReference>
<dbReference type="STRING" id="269670.SAMN02982927_01676"/>
<dbReference type="RefSeq" id="WP_177184707.1">
    <property type="nucleotide sequence ID" value="NZ_FOOY01000010.1"/>
</dbReference>
<comment type="function">
    <text evidence="8">Negative regulator of FtsZ ring formation; modulates the frequency and position of FtsZ ring formation. Inhibits FtsZ ring formation at polar sites. Interacts either with FtsZ or with one of its binding partners to promote depolymerization.</text>
</comment>